<dbReference type="EMBL" id="VLTL01000114">
    <property type="protein sequence ID" value="KAA0160115.1"/>
    <property type="molecule type" value="Genomic_DNA"/>
</dbReference>
<dbReference type="SUPFAM" id="SSF52087">
    <property type="entry name" value="CRAL/TRIO domain"/>
    <property type="match status" value="1"/>
</dbReference>
<dbReference type="Gene3D" id="3.40.525.10">
    <property type="entry name" value="CRAL-TRIO lipid binding domain"/>
    <property type="match status" value="2"/>
</dbReference>
<evidence type="ECO:0000313" key="4">
    <source>
        <dbReference type="EMBL" id="KAA0160115.1"/>
    </source>
</evidence>
<evidence type="ECO:0000313" key="3">
    <source>
        <dbReference type="EMBL" id="KAA0149861.1"/>
    </source>
</evidence>
<dbReference type="InterPro" id="IPR036273">
    <property type="entry name" value="CRAL/TRIO_N_dom_sf"/>
</dbReference>
<dbReference type="Pfam" id="PF00650">
    <property type="entry name" value="CRAL_TRIO"/>
    <property type="match status" value="1"/>
</dbReference>
<protein>
    <recommendedName>
        <fullName evidence="2">CRAL-TRIO domain-containing protein</fullName>
    </recommendedName>
</protein>
<gene>
    <name evidence="4" type="ORF">FNF28_05543</name>
    <name evidence="3" type="ORF">FNF29_05686</name>
</gene>
<dbReference type="Proteomes" id="UP000324907">
    <property type="component" value="Unassembled WGS sequence"/>
</dbReference>
<dbReference type="GO" id="GO:0008526">
    <property type="term" value="F:phosphatidylinositol transfer activity"/>
    <property type="evidence" value="ECO:0007669"/>
    <property type="project" value="TreeGrafter"/>
</dbReference>
<dbReference type="InterPro" id="IPR036865">
    <property type="entry name" value="CRAL-TRIO_dom_sf"/>
</dbReference>
<feature type="region of interest" description="Disordered" evidence="1">
    <location>
        <begin position="187"/>
        <end position="223"/>
    </location>
</feature>
<keyword evidence="5" id="KW-1185">Reference proteome</keyword>
<sequence>MARADSRADATPVEAADEGMEALTKWRTSLLRERADCDPDESSSDRAMRLQWLTDAELRRFLVATRGEPTDAITRLEATLAWRADHWVWLVDMRGYTLWSSMANTRAGIQMASVFSAHYPERLGAVVLLEPPSVFGALLSAIRPFLDAKTVAKIRSVHGSTDVAAVLDELLTREQRAWVDEAMRIPAEPGSLPPAEMLPSGAPPGPETPLSRELLGWERAEAE</sequence>
<proteinExistence type="predicted"/>
<dbReference type="InterPro" id="IPR001251">
    <property type="entry name" value="CRAL-TRIO_dom"/>
</dbReference>
<dbReference type="CDD" id="cd00170">
    <property type="entry name" value="SEC14"/>
    <property type="match status" value="1"/>
</dbReference>
<dbReference type="Proteomes" id="UP000323011">
    <property type="component" value="Unassembled WGS sequence"/>
</dbReference>
<organism evidence="3 5">
    <name type="scientific">Cafeteria roenbergensis</name>
    <name type="common">Marine flagellate</name>
    <dbReference type="NCBI Taxonomy" id="33653"/>
    <lineage>
        <taxon>Eukaryota</taxon>
        <taxon>Sar</taxon>
        <taxon>Stramenopiles</taxon>
        <taxon>Bigyra</taxon>
        <taxon>Opalozoa</taxon>
        <taxon>Bicosoecida</taxon>
        <taxon>Cafeteriaceae</taxon>
        <taxon>Cafeteria</taxon>
    </lineage>
</organism>
<dbReference type="AlphaFoldDB" id="A0A5A8CDI8"/>
<name>A0A5A8CDI8_CAFRO</name>
<dbReference type="EMBL" id="VLTN01000039">
    <property type="protein sequence ID" value="KAA0149861.1"/>
    <property type="molecule type" value="Genomic_DNA"/>
</dbReference>
<dbReference type="PANTHER" id="PTHR45824">
    <property type="entry name" value="GH16843P"/>
    <property type="match status" value="1"/>
</dbReference>
<accession>A0A5A8CDI8</accession>
<comment type="caution">
    <text evidence="3">The sequence shown here is derived from an EMBL/GenBank/DDBJ whole genome shotgun (WGS) entry which is preliminary data.</text>
</comment>
<evidence type="ECO:0000256" key="1">
    <source>
        <dbReference type="SAM" id="MobiDB-lite"/>
    </source>
</evidence>
<dbReference type="PROSITE" id="PS50191">
    <property type="entry name" value="CRAL_TRIO"/>
    <property type="match status" value="1"/>
</dbReference>
<dbReference type="PANTHER" id="PTHR45824:SF29">
    <property type="entry name" value="GH16843P"/>
    <property type="match status" value="1"/>
</dbReference>
<dbReference type="InterPro" id="IPR052578">
    <property type="entry name" value="PI_Transfer_CRAL-TRIO"/>
</dbReference>
<dbReference type="SUPFAM" id="SSF46938">
    <property type="entry name" value="CRAL/TRIO N-terminal domain"/>
    <property type="match status" value="1"/>
</dbReference>
<feature type="domain" description="CRAL-TRIO" evidence="2">
    <location>
        <begin position="1"/>
        <end position="197"/>
    </location>
</feature>
<evidence type="ECO:0000313" key="5">
    <source>
        <dbReference type="Proteomes" id="UP000323011"/>
    </source>
</evidence>
<evidence type="ECO:0000313" key="6">
    <source>
        <dbReference type="Proteomes" id="UP000324907"/>
    </source>
</evidence>
<evidence type="ECO:0000259" key="2">
    <source>
        <dbReference type="PROSITE" id="PS50191"/>
    </source>
</evidence>
<reference evidence="5 6" key="1">
    <citation type="submission" date="2019-07" db="EMBL/GenBank/DDBJ databases">
        <title>Genomes of Cafeteria roenbergensis.</title>
        <authorList>
            <person name="Fischer M.G."/>
            <person name="Hackl T."/>
            <person name="Roman M."/>
        </authorList>
    </citation>
    <scope>NUCLEOTIDE SEQUENCE [LARGE SCALE GENOMIC DNA]</scope>
    <source>
        <strain evidence="3 5">BVI</strain>
        <strain evidence="4 6">RCC970-E3</strain>
    </source>
</reference>